<dbReference type="AlphaFoldDB" id="A0A660L737"/>
<dbReference type="PANTHER" id="PTHR43133:SF53">
    <property type="entry name" value="ECF RNA POLYMERASE SIGMA-E FACTOR"/>
    <property type="match status" value="1"/>
</dbReference>
<dbReference type="InterPro" id="IPR007627">
    <property type="entry name" value="RNA_pol_sigma70_r2"/>
</dbReference>
<evidence type="ECO:0000256" key="3">
    <source>
        <dbReference type="ARBA" id="ARBA00023082"/>
    </source>
</evidence>
<dbReference type="CDD" id="cd06171">
    <property type="entry name" value="Sigma70_r4"/>
    <property type="match status" value="1"/>
</dbReference>
<proteinExistence type="inferred from homology"/>
<dbReference type="Proteomes" id="UP000278962">
    <property type="component" value="Unassembled WGS sequence"/>
</dbReference>
<dbReference type="InterPro" id="IPR013249">
    <property type="entry name" value="RNA_pol_sigma70_r4_t2"/>
</dbReference>
<feature type="domain" description="RNA polymerase sigma-70 region 2" evidence="5">
    <location>
        <begin position="55"/>
        <end position="115"/>
    </location>
</feature>
<dbReference type="InterPro" id="IPR039425">
    <property type="entry name" value="RNA_pol_sigma-70-like"/>
</dbReference>
<dbReference type="EMBL" id="RBIL01000001">
    <property type="protein sequence ID" value="RKQ90309.1"/>
    <property type="molecule type" value="Genomic_DNA"/>
</dbReference>
<dbReference type="GO" id="GO:0003677">
    <property type="term" value="F:DNA binding"/>
    <property type="evidence" value="ECO:0007669"/>
    <property type="project" value="InterPro"/>
</dbReference>
<dbReference type="PANTHER" id="PTHR43133">
    <property type="entry name" value="RNA POLYMERASE ECF-TYPE SIGMA FACTO"/>
    <property type="match status" value="1"/>
</dbReference>
<evidence type="ECO:0000256" key="1">
    <source>
        <dbReference type="ARBA" id="ARBA00010641"/>
    </source>
</evidence>
<comment type="similarity">
    <text evidence="1">Belongs to the sigma-70 factor family. ECF subfamily.</text>
</comment>
<dbReference type="SUPFAM" id="SSF88659">
    <property type="entry name" value="Sigma3 and sigma4 domains of RNA polymerase sigma factors"/>
    <property type="match status" value="1"/>
</dbReference>
<dbReference type="Pfam" id="PF08281">
    <property type="entry name" value="Sigma70_r4_2"/>
    <property type="match status" value="1"/>
</dbReference>
<evidence type="ECO:0000256" key="4">
    <source>
        <dbReference type="ARBA" id="ARBA00023163"/>
    </source>
</evidence>
<comment type="caution">
    <text evidence="7">The sequence shown here is derived from an EMBL/GenBank/DDBJ whole genome shotgun (WGS) entry which is preliminary data.</text>
</comment>
<protein>
    <submittedName>
        <fullName evidence="7">RNA polymerase sigma-70 factor (ECF subfamily)</fullName>
    </submittedName>
</protein>
<keyword evidence="4" id="KW-0804">Transcription</keyword>
<dbReference type="GO" id="GO:0016987">
    <property type="term" value="F:sigma factor activity"/>
    <property type="evidence" value="ECO:0007669"/>
    <property type="project" value="UniProtKB-KW"/>
</dbReference>
<evidence type="ECO:0000313" key="8">
    <source>
        <dbReference type="Proteomes" id="UP000278962"/>
    </source>
</evidence>
<evidence type="ECO:0000256" key="2">
    <source>
        <dbReference type="ARBA" id="ARBA00023015"/>
    </source>
</evidence>
<reference evidence="7 8" key="1">
    <citation type="submission" date="2018-10" db="EMBL/GenBank/DDBJ databases">
        <title>Genomic Encyclopedia of Archaeal and Bacterial Type Strains, Phase II (KMG-II): from individual species to whole genera.</title>
        <authorList>
            <person name="Goeker M."/>
        </authorList>
    </citation>
    <scope>NUCLEOTIDE SEQUENCE [LARGE SCALE GENOMIC DNA]</scope>
    <source>
        <strain evidence="7 8">DSM 14954</strain>
    </source>
</reference>
<dbReference type="InterPro" id="IPR036388">
    <property type="entry name" value="WH-like_DNA-bd_sf"/>
</dbReference>
<dbReference type="Pfam" id="PF04542">
    <property type="entry name" value="Sigma70_r2"/>
    <property type="match status" value="1"/>
</dbReference>
<evidence type="ECO:0000259" key="5">
    <source>
        <dbReference type="Pfam" id="PF04542"/>
    </source>
</evidence>
<gene>
    <name evidence="7" type="ORF">C8N24_0109</name>
</gene>
<dbReference type="InterPro" id="IPR014284">
    <property type="entry name" value="RNA_pol_sigma-70_dom"/>
</dbReference>
<name>A0A660L737_9ACTN</name>
<keyword evidence="8" id="KW-1185">Reference proteome</keyword>
<dbReference type="SUPFAM" id="SSF88946">
    <property type="entry name" value="Sigma2 domain of RNA polymerase sigma factors"/>
    <property type="match status" value="1"/>
</dbReference>
<dbReference type="OrthoDB" id="5244716at2"/>
<feature type="domain" description="RNA polymerase sigma factor 70 region 4 type 2" evidence="6">
    <location>
        <begin position="181"/>
        <end position="230"/>
    </location>
</feature>
<sequence>MTTEAATARCAVAAWRRPVTRCSVARTVATPVSADPDAELLARLRRGDEHAFRALVERYSATMLHVARLHVRDRQAAEEVVQETWLAVIRGLERFEGRSTLKTWLFRILTNRAKTRGVAEARSVPFSAVAARDAAGDEPAVDPGRFQGAGDPYPHHWAAPPAPWETLPEERLLSQETLAHIADAIERLPTAQRAVIRLRDVEGWDADEVCELLGVSMGNQRVLLHRARSKVRQALERYLGGEVMAA</sequence>
<accession>A0A660L737</accession>
<evidence type="ECO:0000259" key="6">
    <source>
        <dbReference type="Pfam" id="PF08281"/>
    </source>
</evidence>
<dbReference type="GO" id="GO:0006352">
    <property type="term" value="P:DNA-templated transcription initiation"/>
    <property type="evidence" value="ECO:0007669"/>
    <property type="project" value="InterPro"/>
</dbReference>
<dbReference type="InterPro" id="IPR013325">
    <property type="entry name" value="RNA_pol_sigma_r2"/>
</dbReference>
<dbReference type="Gene3D" id="1.10.10.10">
    <property type="entry name" value="Winged helix-like DNA-binding domain superfamily/Winged helix DNA-binding domain"/>
    <property type="match status" value="1"/>
</dbReference>
<dbReference type="InterPro" id="IPR013324">
    <property type="entry name" value="RNA_pol_sigma_r3/r4-like"/>
</dbReference>
<dbReference type="Gene3D" id="1.10.1740.10">
    <property type="match status" value="1"/>
</dbReference>
<keyword evidence="2" id="KW-0805">Transcription regulation</keyword>
<keyword evidence="3" id="KW-0731">Sigma factor</keyword>
<evidence type="ECO:0000313" key="7">
    <source>
        <dbReference type="EMBL" id="RKQ90309.1"/>
    </source>
</evidence>
<dbReference type="NCBIfam" id="TIGR02937">
    <property type="entry name" value="sigma70-ECF"/>
    <property type="match status" value="1"/>
</dbReference>
<organism evidence="7 8">
    <name type="scientific">Solirubrobacter pauli</name>
    <dbReference type="NCBI Taxonomy" id="166793"/>
    <lineage>
        <taxon>Bacteria</taxon>
        <taxon>Bacillati</taxon>
        <taxon>Actinomycetota</taxon>
        <taxon>Thermoleophilia</taxon>
        <taxon>Solirubrobacterales</taxon>
        <taxon>Solirubrobacteraceae</taxon>
        <taxon>Solirubrobacter</taxon>
    </lineage>
</organism>